<keyword evidence="1" id="KW-0812">Transmembrane</keyword>
<feature type="transmembrane region" description="Helical" evidence="1">
    <location>
        <begin position="99"/>
        <end position="120"/>
    </location>
</feature>
<comment type="caution">
    <text evidence="2">The sequence shown here is derived from an EMBL/GenBank/DDBJ whole genome shotgun (WGS) entry which is preliminary data.</text>
</comment>
<feature type="transmembrane region" description="Helical" evidence="1">
    <location>
        <begin position="37"/>
        <end position="60"/>
    </location>
</feature>
<organism evidence="2 3">
    <name type="scientific">Schumannella soli</name>
    <dbReference type="NCBI Taxonomy" id="2590779"/>
    <lineage>
        <taxon>Bacteria</taxon>
        <taxon>Bacillati</taxon>
        <taxon>Actinomycetota</taxon>
        <taxon>Actinomycetes</taxon>
        <taxon>Micrococcales</taxon>
        <taxon>Microbacteriaceae</taxon>
        <taxon>Schumannella</taxon>
    </lineage>
</organism>
<evidence type="ECO:0008006" key="4">
    <source>
        <dbReference type="Google" id="ProtNLM"/>
    </source>
</evidence>
<protein>
    <recommendedName>
        <fullName evidence="4">DUF308 domain-containing protein</fullName>
    </recommendedName>
</protein>
<feature type="transmembrane region" description="Helical" evidence="1">
    <location>
        <begin position="141"/>
        <end position="162"/>
    </location>
</feature>
<gene>
    <name evidence="2" type="ORF">FJ657_03725</name>
</gene>
<keyword evidence="3" id="KW-1185">Reference proteome</keyword>
<feature type="transmembrane region" description="Helical" evidence="1">
    <location>
        <begin position="12"/>
        <end position="31"/>
    </location>
</feature>
<dbReference type="RefSeq" id="WP_141162295.1">
    <property type="nucleotide sequence ID" value="NZ_VHQG01000001.1"/>
</dbReference>
<keyword evidence="1" id="KW-0472">Membrane</keyword>
<keyword evidence="1" id="KW-1133">Transmembrane helix</keyword>
<dbReference type="OrthoDB" id="5126240at2"/>
<evidence type="ECO:0000313" key="2">
    <source>
        <dbReference type="EMBL" id="TPW77768.1"/>
    </source>
</evidence>
<reference evidence="2 3" key="1">
    <citation type="submission" date="2019-06" db="EMBL/GenBank/DDBJ databases">
        <authorList>
            <person name="Li F."/>
        </authorList>
    </citation>
    <scope>NUCLEOTIDE SEQUENCE [LARGE SCALE GENOMIC DNA]</scope>
    <source>
        <strain evidence="2 3">10F1D-1</strain>
    </source>
</reference>
<feature type="transmembrane region" description="Helical" evidence="1">
    <location>
        <begin position="174"/>
        <end position="199"/>
    </location>
</feature>
<sequence>MSETPTARTPLWLIPVARAIPALLLGLAITFTGGHSAGFGAVAFGLWGVVSTIPAVLVLIRPDVAAAQPVAARRALLGVVVLTAVVGIIALMLGLTAGGAGFGILVGVWGIVAGALEIFGGVRSRRDDAERTARLGGIRDAVIVGALTIALGVVALAIPVEFRQPFPGAGGQPGVLTASIIVVGALGAWGILVGVLHAIGAVSLREPRPAAATIGRGADAS</sequence>
<proteinExistence type="predicted"/>
<name>A0A506Y9I9_9MICO</name>
<evidence type="ECO:0000256" key="1">
    <source>
        <dbReference type="SAM" id="Phobius"/>
    </source>
</evidence>
<accession>A0A506Y9I9</accession>
<dbReference type="EMBL" id="VHQG01000001">
    <property type="protein sequence ID" value="TPW77768.1"/>
    <property type="molecule type" value="Genomic_DNA"/>
</dbReference>
<dbReference type="Proteomes" id="UP000316252">
    <property type="component" value="Unassembled WGS sequence"/>
</dbReference>
<evidence type="ECO:0000313" key="3">
    <source>
        <dbReference type="Proteomes" id="UP000316252"/>
    </source>
</evidence>
<feature type="transmembrane region" description="Helical" evidence="1">
    <location>
        <begin position="72"/>
        <end position="93"/>
    </location>
</feature>
<dbReference type="AlphaFoldDB" id="A0A506Y9I9"/>